<feature type="transmembrane region" description="Helical" evidence="7">
    <location>
        <begin position="211"/>
        <end position="234"/>
    </location>
</feature>
<dbReference type="RefSeq" id="XP_070919075.1">
    <property type="nucleotide sequence ID" value="XM_071062974.1"/>
</dbReference>
<keyword evidence="2 7" id="KW-0812">Transmembrane</keyword>
<feature type="transmembrane region" description="Helical" evidence="7">
    <location>
        <begin position="184"/>
        <end position="205"/>
    </location>
</feature>
<feature type="transmembrane region" description="Helical" evidence="7">
    <location>
        <begin position="307"/>
        <end position="324"/>
    </location>
</feature>
<dbReference type="Proteomes" id="UP001628179">
    <property type="component" value="Unassembled WGS sequence"/>
</dbReference>
<dbReference type="Pfam" id="PF00005">
    <property type="entry name" value="ABC_tran"/>
    <property type="match status" value="1"/>
</dbReference>
<evidence type="ECO:0000313" key="11">
    <source>
        <dbReference type="Proteomes" id="UP001628179"/>
    </source>
</evidence>
<dbReference type="PANTHER" id="PTHR24221:SF651">
    <property type="entry name" value="HEAVY METAL TOLERANCE PROTEIN"/>
    <property type="match status" value="1"/>
</dbReference>
<comment type="caution">
    <text evidence="10">The sequence shown here is derived from an EMBL/GenBank/DDBJ whole genome shotgun (WGS) entry which is preliminary data.</text>
</comment>
<feature type="domain" description="ABC transporter" evidence="8">
    <location>
        <begin position="394"/>
        <end position="628"/>
    </location>
</feature>
<dbReference type="SMART" id="SM00382">
    <property type="entry name" value="AAA"/>
    <property type="match status" value="1"/>
</dbReference>
<dbReference type="SUPFAM" id="SSF52540">
    <property type="entry name" value="P-loop containing nucleoside triphosphate hydrolases"/>
    <property type="match status" value="1"/>
</dbReference>
<dbReference type="PROSITE" id="PS00211">
    <property type="entry name" value="ABC_TRANSPORTER_1"/>
    <property type="match status" value="1"/>
</dbReference>
<dbReference type="PROSITE" id="PS50893">
    <property type="entry name" value="ABC_TRANSPORTER_2"/>
    <property type="match status" value="1"/>
</dbReference>
<evidence type="ECO:0000256" key="2">
    <source>
        <dbReference type="ARBA" id="ARBA00022692"/>
    </source>
</evidence>
<organism evidence="10 11">
    <name type="scientific">Madurella fahalii</name>
    <dbReference type="NCBI Taxonomy" id="1157608"/>
    <lineage>
        <taxon>Eukaryota</taxon>
        <taxon>Fungi</taxon>
        <taxon>Dikarya</taxon>
        <taxon>Ascomycota</taxon>
        <taxon>Pezizomycotina</taxon>
        <taxon>Sordariomycetes</taxon>
        <taxon>Sordariomycetidae</taxon>
        <taxon>Sordariales</taxon>
        <taxon>Sordariales incertae sedis</taxon>
        <taxon>Madurella</taxon>
    </lineage>
</organism>
<dbReference type="InterPro" id="IPR039421">
    <property type="entry name" value="Type_1_exporter"/>
</dbReference>
<dbReference type="InterPro" id="IPR011527">
    <property type="entry name" value="ABC1_TM_dom"/>
</dbReference>
<dbReference type="Pfam" id="PF00664">
    <property type="entry name" value="ABC_membrane"/>
    <property type="match status" value="1"/>
</dbReference>
<dbReference type="GeneID" id="98178297"/>
<keyword evidence="3" id="KW-0547">Nucleotide-binding</keyword>
<proteinExistence type="predicted"/>
<protein>
    <submittedName>
        <fullName evidence="10">Uncharacterized protein</fullName>
    </submittedName>
</protein>
<sequence length="645" mass="73102">MNPYVAIVSSLLFLPALYFLLHRPKQNTKPHENEAETEQPRAGWRQQYEDWKLFLPLLLPKDSAVRRRLVYRYLMMFICVGARRVLRVAHPILLRRIVQVLSSETVSPRLPWIEIALFIFLHKVVQGVINNVQEAFRARAEGVLVKNISVILYTRLLELSADYHENKKSGSVWRAVHRSGSQTVAYFGDIFFTEVAMVFDVILSIGTCWTIFDGGLALAMSAAFACYVGFSLALRQHTRRNFDIVIKENEREANLSYDVIQNWPTVSHFNRVEYEGNRYTSAIKRSREAYDQLFLNHQIWRSIGRDLVASVGMAAVCILGGYQIRTSQRSTGDFIMLFQFLTDTFPQLVSLSRIFESTDRFLSNSHNVIELLKLQPTVKDKEGAPDLKVGNGTVEFDNVSFSYNGKTDVVKSVSFKAEGGRTVAIVGETGGGKSTLLKLLSRTYDVKSGAIRIDGQDLRDVRQDSLREQMSIVPQLIGVFNASILENLRYANLEATREQIEQACEAAALHKRIMSFPDGYDQVVGERGVKLSGGERQRLAIARALLRPGRIVLLDEATSDLDAETEARIQDYLKKWYVGRTVIVVAHRLATIANADLIIPFKDGQVVEVGRHGELLQKKGYFYMLWNKQRLAWNPASKIEAESEV</sequence>
<feature type="transmembrane region" description="Helical" evidence="7">
    <location>
        <begin position="6"/>
        <end position="21"/>
    </location>
</feature>
<keyword evidence="6 7" id="KW-0472">Membrane</keyword>
<evidence type="ECO:0000256" key="5">
    <source>
        <dbReference type="ARBA" id="ARBA00022989"/>
    </source>
</evidence>
<dbReference type="Gene3D" id="3.40.50.300">
    <property type="entry name" value="P-loop containing nucleotide triphosphate hydrolases"/>
    <property type="match status" value="1"/>
</dbReference>
<gene>
    <name evidence="10" type="ORF">MFIFM68171_07554</name>
</gene>
<dbReference type="Gene3D" id="1.20.1560.10">
    <property type="entry name" value="ABC transporter type 1, transmembrane domain"/>
    <property type="match status" value="1"/>
</dbReference>
<evidence type="ECO:0000256" key="3">
    <source>
        <dbReference type="ARBA" id="ARBA00022741"/>
    </source>
</evidence>
<dbReference type="InterPro" id="IPR017871">
    <property type="entry name" value="ABC_transporter-like_CS"/>
</dbReference>
<dbReference type="PANTHER" id="PTHR24221">
    <property type="entry name" value="ATP-BINDING CASSETTE SUB-FAMILY B"/>
    <property type="match status" value="1"/>
</dbReference>
<dbReference type="EMBL" id="BAAFSV010000004">
    <property type="protein sequence ID" value="GAB1317344.1"/>
    <property type="molecule type" value="Genomic_DNA"/>
</dbReference>
<evidence type="ECO:0000256" key="6">
    <source>
        <dbReference type="ARBA" id="ARBA00023136"/>
    </source>
</evidence>
<accession>A0ABQ0GHW7</accession>
<dbReference type="InterPro" id="IPR003593">
    <property type="entry name" value="AAA+_ATPase"/>
</dbReference>
<keyword evidence="11" id="KW-1185">Reference proteome</keyword>
<keyword evidence="5 7" id="KW-1133">Transmembrane helix</keyword>
<name>A0ABQ0GHW7_9PEZI</name>
<dbReference type="InterPro" id="IPR036640">
    <property type="entry name" value="ABC1_TM_sf"/>
</dbReference>
<evidence type="ECO:0000256" key="1">
    <source>
        <dbReference type="ARBA" id="ARBA00004141"/>
    </source>
</evidence>
<dbReference type="PROSITE" id="PS50929">
    <property type="entry name" value="ABC_TM1F"/>
    <property type="match status" value="1"/>
</dbReference>
<dbReference type="InterPro" id="IPR003439">
    <property type="entry name" value="ABC_transporter-like_ATP-bd"/>
</dbReference>
<evidence type="ECO:0000259" key="8">
    <source>
        <dbReference type="PROSITE" id="PS50893"/>
    </source>
</evidence>
<keyword evidence="4" id="KW-0067">ATP-binding</keyword>
<evidence type="ECO:0000256" key="4">
    <source>
        <dbReference type="ARBA" id="ARBA00022840"/>
    </source>
</evidence>
<feature type="domain" description="ABC transmembrane type-1" evidence="9">
    <location>
        <begin position="91"/>
        <end position="360"/>
    </location>
</feature>
<evidence type="ECO:0000313" key="10">
    <source>
        <dbReference type="EMBL" id="GAB1317344.1"/>
    </source>
</evidence>
<evidence type="ECO:0000256" key="7">
    <source>
        <dbReference type="SAM" id="Phobius"/>
    </source>
</evidence>
<dbReference type="SUPFAM" id="SSF90123">
    <property type="entry name" value="ABC transporter transmembrane region"/>
    <property type="match status" value="1"/>
</dbReference>
<evidence type="ECO:0000259" key="9">
    <source>
        <dbReference type="PROSITE" id="PS50929"/>
    </source>
</evidence>
<reference evidence="10 11" key="1">
    <citation type="submission" date="2024-09" db="EMBL/GenBank/DDBJ databases">
        <title>Itraconazole resistance in Madurella fahalii resulting from another homologue of gene encoding cytochrome P450 14-alpha sterol demethylase (CYP51).</title>
        <authorList>
            <person name="Yoshioka I."/>
            <person name="Fahal A.H."/>
            <person name="Kaneko S."/>
            <person name="Yaguchi T."/>
        </authorList>
    </citation>
    <scope>NUCLEOTIDE SEQUENCE [LARGE SCALE GENOMIC DNA]</scope>
    <source>
        <strain evidence="10 11">IFM 68171</strain>
    </source>
</reference>
<comment type="subcellular location">
    <subcellularLocation>
        <location evidence="1">Membrane</location>
        <topology evidence="1">Multi-pass membrane protein</topology>
    </subcellularLocation>
</comment>
<dbReference type="InterPro" id="IPR027417">
    <property type="entry name" value="P-loop_NTPase"/>
</dbReference>